<dbReference type="SUPFAM" id="SSF54593">
    <property type="entry name" value="Glyoxalase/Bleomycin resistance protein/Dihydroxybiphenyl dioxygenase"/>
    <property type="match status" value="1"/>
</dbReference>
<protein>
    <submittedName>
        <fullName evidence="3">VOC family protein</fullName>
    </submittedName>
</protein>
<dbReference type="Proteomes" id="UP001176471">
    <property type="component" value="Unassembled WGS sequence"/>
</dbReference>
<evidence type="ECO:0000313" key="3">
    <source>
        <dbReference type="EMBL" id="MDO7833430.1"/>
    </source>
</evidence>
<feature type="domain" description="VOC" evidence="2">
    <location>
        <begin position="9"/>
        <end position="129"/>
    </location>
</feature>
<gene>
    <name evidence="3" type="ORF">Q4610_00055</name>
</gene>
<proteinExistence type="predicted"/>
<dbReference type="EMBL" id="JAUQOM010000001">
    <property type="protein sequence ID" value="MDO7833430.1"/>
    <property type="molecule type" value="Genomic_DNA"/>
</dbReference>
<dbReference type="InterPro" id="IPR004360">
    <property type="entry name" value="Glyas_Fos-R_dOase_dom"/>
</dbReference>
<evidence type="ECO:0000313" key="4">
    <source>
        <dbReference type="Proteomes" id="UP001176471"/>
    </source>
</evidence>
<dbReference type="PROSITE" id="PS51819">
    <property type="entry name" value="VOC"/>
    <property type="match status" value="1"/>
</dbReference>
<comment type="caution">
    <text evidence="3">The sequence shown here is derived from an EMBL/GenBank/DDBJ whole genome shotgun (WGS) entry which is preliminary data.</text>
</comment>
<dbReference type="PANTHER" id="PTHR36113:SF6">
    <property type="entry name" value="FOSFOMYCIN RESISTANCE PROTEIN FOSX"/>
    <property type="match status" value="1"/>
</dbReference>
<dbReference type="InterPro" id="IPR037523">
    <property type="entry name" value="VOC_core"/>
</dbReference>
<reference evidence="3" key="1">
    <citation type="submission" date="2023-07" db="EMBL/GenBank/DDBJ databases">
        <title>Bacterial whole genome sequence for Sphingobium sp. HBC34.</title>
        <authorList>
            <person name="Le V."/>
            <person name="Ko S.-R."/>
            <person name="Ahn C.-Y."/>
            <person name="Oh H.-M."/>
        </authorList>
    </citation>
    <scope>NUCLEOTIDE SEQUENCE</scope>
    <source>
        <strain evidence="3">HBC34</strain>
    </source>
</reference>
<dbReference type="Pfam" id="PF00903">
    <property type="entry name" value="Glyoxalase"/>
    <property type="match status" value="1"/>
</dbReference>
<dbReference type="InterPro" id="IPR051332">
    <property type="entry name" value="Fosfomycin_Res_Enzymes"/>
</dbReference>
<evidence type="ECO:0000259" key="2">
    <source>
        <dbReference type="PROSITE" id="PS51819"/>
    </source>
</evidence>
<dbReference type="PANTHER" id="PTHR36113">
    <property type="entry name" value="LYASE, PUTATIVE-RELATED-RELATED"/>
    <property type="match status" value="1"/>
</dbReference>
<sequence>MTLAPPNAQFRHVGLYVRDIDAMAGFYQRVLGMVVTDSGPTERGGRIMFLSRSPLEHHQLVLVEGRNDAMGVGLINQLSFRLDSLKDLQRFNAIIKAEGVRVDRTMNHGNAWSIYCFDPEDNRIELYAGSPWYIAQPCAEPLDLEEAEETILAKTDALVRADPTFMPKEEWARRQAEAVGITPAE</sequence>
<keyword evidence="4" id="KW-1185">Reference proteome</keyword>
<keyword evidence="1" id="KW-0479">Metal-binding</keyword>
<accession>A0ABT8ZFW3</accession>
<dbReference type="InterPro" id="IPR029068">
    <property type="entry name" value="Glyas_Bleomycin-R_OHBP_Dase"/>
</dbReference>
<evidence type="ECO:0000256" key="1">
    <source>
        <dbReference type="ARBA" id="ARBA00022723"/>
    </source>
</evidence>
<name>A0ABT8ZFW3_9SPHN</name>
<dbReference type="Gene3D" id="3.10.180.10">
    <property type="entry name" value="2,3-Dihydroxybiphenyl 1,2-Dioxygenase, domain 1"/>
    <property type="match status" value="1"/>
</dbReference>
<organism evidence="3 4">
    <name type="scientific">Sphingobium cyanobacteriorum</name>
    <dbReference type="NCBI Taxonomy" id="3063954"/>
    <lineage>
        <taxon>Bacteria</taxon>
        <taxon>Pseudomonadati</taxon>
        <taxon>Pseudomonadota</taxon>
        <taxon>Alphaproteobacteria</taxon>
        <taxon>Sphingomonadales</taxon>
        <taxon>Sphingomonadaceae</taxon>
        <taxon>Sphingobium</taxon>
    </lineage>
</organism>
<dbReference type="RefSeq" id="WP_304533986.1">
    <property type="nucleotide sequence ID" value="NZ_JAUQOM010000001.1"/>
</dbReference>